<protein>
    <submittedName>
        <fullName evidence="1">Uncharacterized protein</fullName>
    </submittedName>
</protein>
<sequence>MELLPVDVLYWQLMNAVLYAQCGASALTGAVQRSAPWACCSVPATTCTKKVLSRRPPPAHSLTTTLPRWSLPPALCRMPLPVPFPPELHCPWPHPVSRQQVLPCQDPVSQSHL</sequence>
<comment type="caution">
    <text evidence="1">The sequence shown here is derived from an EMBL/GenBank/DDBJ whole genome shotgun (WGS) entry which is preliminary data.</text>
</comment>
<name>A0A9D3WP21_9SAUR</name>
<evidence type="ECO:0000313" key="1">
    <source>
        <dbReference type="EMBL" id="KAH1165304.1"/>
    </source>
</evidence>
<keyword evidence="2" id="KW-1185">Reference proteome</keyword>
<proteinExistence type="predicted"/>
<dbReference type="EMBL" id="JAHDVG010000488">
    <property type="protein sequence ID" value="KAH1165304.1"/>
    <property type="molecule type" value="Genomic_DNA"/>
</dbReference>
<dbReference type="AlphaFoldDB" id="A0A9D3WP21"/>
<reference evidence="1" key="1">
    <citation type="submission" date="2021-09" db="EMBL/GenBank/DDBJ databases">
        <title>The genome of Mauremys mutica provides insights into the evolution of semi-aquatic lifestyle.</title>
        <authorList>
            <person name="Gong S."/>
            <person name="Gao Y."/>
        </authorList>
    </citation>
    <scope>NUCLEOTIDE SEQUENCE</scope>
    <source>
        <strain evidence="1">MM-2020</strain>
        <tissue evidence="1">Muscle</tissue>
    </source>
</reference>
<gene>
    <name evidence="1" type="ORF">KIL84_022863</name>
</gene>
<evidence type="ECO:0000313" key="2">
    <source>
        <dbReference type="Proteomes" id="UP000827986"/>
    </source>
</evidence>
<dbReference type="Proteomes" id="UP000827986">
    <property type="component" value="Unassembled WGS sequence"/>
</dbReference>
<organism evidence="1 2">
    <name type="scientific">Mauremys mutica</name>
    <name type="common">yellowpond turtle</name>
    <dbReference type="NCBI Taxonomy" id="74926"/>
    <lineage>
        <taxon>Eukaryota</taxon>
        <taxon>Metazoa</taxon>
        <taxon>Chordata</taxon>
        <taxon>Craniata</taxon>
        <taxon>Vertebrata</taxon>
        <taxon>Euteleostomi</taxon>
        <taxon>Archelosauria</taxon>
        <taxon>Testudinata</taxon>
        <taxon>Testudines</taxon>
        <taxon>Cryptodira</taxon>
        <taxon>Durocryptodira</taxon>
        <taxon>Testudinoidea</taxon>
        <taxon>Geoemydidae</taxon>
        <taxon>Geoemydinae</taxon>
        <taxon>Mauremys</taxon>
    </lineage>
</organism>
<accession>A0A9D3WP21</accession>